<proteinExistence type="predicted"/>
<protein>
    <recommendedName>
        <fullName evidence="3">Peptidase M3A/M3B catalytic domain-containing protein</fullName>
    </recommendedName>
</protein>
<dbReference type="Proteomes" id="UP000772181">
    <property type="component" value="Unassembled WGS sequence"/>
</dbReference>
<sequence>MDMTLSLRYYVSLSFTGYLRDVSSIAHEFGHGLHFILAGCQSVVNYLTTCWFLAAKSDNTRIPEMEANLFLCRLKAC</sequence>
<name>A0A933LR75_UNCTE</name>
<dbReference type="Gene3D" id="1.10.1370.30">
    <property type="match status" value="1"/>
</dbReference>
<dbReference type="SUPFAM" id="SSF55486">
    <property type="entry name" value="Metalloproteases ('zincins'), catalytic domain"/>
    <property type="match status" value="1"/>
</dbReference>
<accession>A0A933LR75</accession>
<reference evidence="1" key="1">
    <citation type="submission" date="2020-07" db="EMBL/GenBank/DDBJ databases">
        <title>Huge and variable diversity of episymbiotic CPR bacteria and DPANN archaea in groundwater ecosystems.</title>
        <authorList>
            <person name="He C.Y."/>
            <person name="Keren R."/>
            <person name="Whittaker M."/>
            <person name="Farag I.F."/>
            <person name="Doudna J."/>
            <person name="Cate J.H.D."/>
            <person name="Banfield J.F."/>
        </authorList>
    </citation>
    <scope>NUCLEOTIDE SEQUENCE</scope>
    <source>
        <strain evidence="1">NC_groundwater_1482_Ag_S-0.65um_47_24</strain>
    </source>
</reference>
<gene>
    <name evidence="1" type="ORF">HY730_06875</name>
</gene>
<dbReference type="AlphaFoldDB" id="A0A933LR75"/>
<dbReference type="EMBL" id="JACQWF010000307">
    <property type="protein sequence ID" value="MBI4596086.1"/>
    <property type="molecule type" value="Genomic_DNA"/>
</dbReference>
<evidence type="ECO:0000313" key="2">
    <source>
        <dbReference type="Proteomes" id="UP000772181"/>
    </source>
</evidence>
<evidence type="ECO:0008006" key="3">
    <source>
        <dbReference type="Google" id="ProtNLM"/>
    </source>
</evidence>
<organism evidence="1 2">
    <name type="scientific">Tectimicrobiota bacterium</name>
    <dbReference type="NCBI Taxonomy" id="2528274"/>
    <lineage>
        <taxon>Bacteria</taxon>
        <taxon>Pseudomonadati</taxon>
        <taxon>Nitrospinota/Tectimicrobiota group</taxon>
        <taxon>Candidatus Tectimicrobiota</taxon>
    </lineage>
</organism>
<comment type="caution">
    <text evidence="1">The sequence shown here is derived from an EMBL/GenBank/DDBJ whole genome shotgun (WGS) entry which is preliminary data.</text>
</comment>
<evidence type="ECO:0000313" key="1">
    <source>
        <dbReference type="EMBL" id="MBI4596086.1"/>
    </source>
</evidence>